<accession>A0A1V4J4J3</accession>
<sequence>MEVHGGADTHLQSLKDPIPEHIAPPEKGCDIMESLYWSSLMADLWTHGDRSPYWSRFACRTCDPMGDPHCRSLFLEDETLSKRPVLEHLMKNCSPWEGSTLQKFMKYCLPQEGHHTGAEEECEESSP</sequence>
<reference evidence="2 3" key="1">
    <citation type="submission" date="2016-02" db="EMBL/GenBank/DDBJ databases">
        <title>Band-tailed pigeon sequencing and assembly.</title>
        <authorList>
            <person name="Soares A.E."/>
            <person name="Novak B.J."/>
            <person name="Rice E.S."/>
            <person name="O'Connell B."/>
            <person name="Chang D."/>
            <person name="Weber S."/>
            <person name="Shapiro B."/>
        </authorList>
    </citation>
    <scope>NUCLEOTIDE SEQUENCE [LARGE SCALE GENOMIC DNA]</scope>
    <source>
        <strain evidence="2">BTP2013</strain>
        <tissue evidence="2">Blood</tissue>
    </source>
</reference>
<keyword evidence="3" id="KW-1185">Reference proteome</keyword>
<feature type="region of interest" description="Disordered" evidence="1">
    <location>
        <begin position="1"/>
        <end position="22"/>
    </location>
</feature>
<dbReference type="OrthoDB" id="9395480at2759"/>
<evidence type="ECO:0000313" key="2">
    <source>
        <dbReference type="EMBL" id="OPJ67040.1"/>
    </source>
</evidence>
<dbReference type="EMBL" id="LSYS01009367">
    <property type="protein sequence ID" value="OPJ67040.1"/>
    <property type="molecule type" value="Genomic_DNA"/>
</dbReference>
<organism evidence="2 3">
    <name type="scientific">Patagioenas fasciata monilis</name>
    <dbReference type="NCBI Taxonomy" id="372326"/>
    <lineage>
        <taxon>Eukaryota</taxon>
        <taxon>Metazoa</taxon>
        <taxon>Chordata</taxon>
        <taxon>Craniata</taxon>
        <taxon>Vertebrata</taxon>
        <taxon>Euteleostomi</taxon>
        <taxon>Archelosauria</taxon>
        <taxon>Archosauria</taxon>
        <taxon>Dinosauria</taxon>
        <taxon>Saurischia</taxon>
        <taxon>Theropoda</taxon>
        <taxon>Coelurosauria</taxon>
        <taxon>Aves</taxon>
        <taxon>Neognathae</taxon>
        <taxon>Neoaves</taxon>
        <taxon>Columbimorphae</taxon>
        <taxon>Columbiformes</taxon>
        <taxon>Columbidae</taxon>
        <taxon>Patagioenas</taxon>
    </lineage>
</organism>
<dbReference type="AlphaFoldDB" id="A0A1V4J4J3"/>
<protein>
    <submittedName>
        <fullName evidence="2">Uncharacterized protein</fullName>
    </submittedName>
</protein>
<gene>
    <name evidence="2" type="ORF">AV530_016964</name>
</gene>
<name>A0A1V4J4J3_PATFA</name>
<evidence type="ECO:0000313" key="3">
    <source>
        <dbReference type="Proteomes" id="UP000190648"/>
    </source>
</evidence>
<evidence type="ECO:0000256" key="1">
    <source>
        <dbReference type="SAM" id="MobiDB-lite"/>
    </source>
</evidence>
<dbReference type="Proteomes" id="UP000190648">
    <property type="component" value="Unassembled WGS sequence"/>
</dbReference>
<proteinExistence type="predicted"/>
<comment type="caution">
    <text evidence="2">The sequence shown here is derived from an EMBL/GenBank/DDBJ whole genome shotgun (WGS) entry which is preliminary data.</text>
</comment>